<name>A0A1G7NC75_9EURY</name>
<dbReference type="InterPro" id="IPR001509">
    <property type="entry name" value="Epimerase_deHydtase"/>
</dbReference>
<evidence type="ECO:0000259" key="5">
    <source>
        <dbReference type="Pfam" id="PF01370"/>
    </source>
</evidence>
<dbReference type="GO" id="GO:0016491">
    <property type="term" value="F:oxidoreductase activity"/>
    <property type="evidence" value="ECO:0007669"/>
    <property type="project" value="UniProtKB-KW"/>
</dbReference>
<evidence type="ECO:0000313" key="6">
    <source>
        <dbReference type="EMBL" id="SDF71658.1"/>
    </source>
</evidence>
<dbReference type="PANTHER" id="PTHR43103">
    <property type="entry name" value="NUCLEOSIDE-DIPHOSPHATE-SUGAR EPIMERASE"/>
    <property type="match status" value="1"/>
</dbReference>
<dbReference type="Pfam" id="PF01370">
    <property type="entry name" value="Epimerase"/>
    <property type="match status" value="1"/>
</dbReference>
<reference evidence="6 7" key="1">
    <citation type="submission" date="2016-10" db="EMBL/GenBank/DDBJ databases">
        <authorList>
            <person name="Varghese N."/>
            <person name="Submissions S."/>
        </authorList>
    </citation>
    <scope>NUCLEOTIDE SEQUENCE [LARGE SCALE GENOMIC DNA]</scope>
    <source>
        <strain evidence="6 7">CGMCC 1.3527</strain>
    </source>
</reference>
<dbReference type="CDD" id="cd08946">
    <property type="entry name" value="SDR_e"/>
    <property type="match status" value="1"/>
</dbReference>
<dbReference type="InterPro" id="IPR036291">
    <property type="entry name" value="NAD(P)-bd_dom_sf"/>
</dbReference>
<evidence type="ECO:0000256" key="4">
    <source>
        <dbReference type="SAM" id="MobiDB-lite"/>
    </source>
</evidence>
<keyword evidence="7" id="KW-1185">Reference proteome</keyword>
<protein>
    <submittedName>
        <fullName evidence="6">Nucleoside-diphosphate-sugar epimerase</fullName>
    </submittedName>
</protein>
<keyword evidence="3" id="KW-0520">NAD</keyword>
<dbReference type="EMBL" id="FNBO01000007">
    <property type="protein sequence ID" value="SDF71658.1"/>
    <property type="molecule type" value="Genomic_DNA"/>
</dbReference>
<dbReference type="OrthoDB" id="200501at2157"/>
<dbReference type="Proteomes" id="UP000324020">
    <property type="component" value="Unassembled WGS sequence"/>
</dbReference>
<dbReference type="AlphaFoldDB" id="A0A1G7NC75"/>
<evidence type="ECO:0000256" key="2">
    <source>
        <dbReference type="ARBA" id="ARBA00023002"/>
    </source>
</evidence>
<gene>
    <name evidence="6" type="ORF">SAMN04488067_107130</name>
</gene>
<organism evidence="6 7">
    <name type="scientific">Halorubrum xinjiangense</name>
    <dbReference type="NCBI Taxonomy" id="261291"/>
    <lineage>
        <taxon>Archaea</taxon>
        <taxon>Methanobacteriati</taxon>
        <taxon>Methanobacteriota</taxon>
        <taxon>Stenosarchaea group</taxon>
        <taxon>Halobacteria</taxon>
        <taxon>Halobacteriales</taxon>
        <taxon>Haloferacaceae</taxon>
        <taxon>Halorubrum</taxon>
    </lineage>
</organism>
<dbReference type="RefSeq" id="WP_149798870.1">
    <property type="nucleotide sequence ID" value="NZ_FNBO01000007.1"/>
</dbReference>
<comment type="similarity">
    <text evidence="1">Belongs to the NAD(P)-dependent epimerase/dehydratase family.</text>
</comment>
<sequence>MDAKPQTLVVTGALGGAGRWVVDRLTEESYDIVAVDRELPVGTPPEEVDFRAVDLVDAGETMDLIAEVDPDAVVHLAAIPDPLNHAGERVYRNNVLSTYNVLNAAGRIGADVTWTSSESAYGFPFAESARAPDALPIEETHPLRPADPYGLSKVSGEETAKAVVRRDGISVASIRPSWVQYPGEYFVTDIRESFDLDALTANPSAAVGGGPGNYWSYVDVRDLADQIARTLEVPLDGHEAFHCHATENYLGEETTELFAALLGECPEPCALSGDASAFSTAKSAERLDWTPSHSWRTESAVPGPDFDAP</sequence>
<proteinExistence type="inferred from homology"/>
<dbReference type="SUPFAM" id="SSF51735">
    <property type="entry name" value="NAD(P)-binding Rossmann-fold domains"/>
    <property type="match status" value="1"/>
</dbReference>
<accession>A0A1G7NC75</accession>
<evidence type="ECO:0000256" key="3">
    <source>
        <dbReference type="ARBA" id="ARBA00023027"/>
    </source>
</evidence>
<evidence type="ECO:0000256" key="1">
    <source>
        <dbReference type="ARBA" id="ARBA00007637"/>
    </source>
</evidence>
<evidence type="ECO:0000313" key="7">
    <source>
        <dbReference type="Proteomes" id="UP000324020"/>
    </source>
</evidence>
<keyword evidence="2" id="KW-0560">Oxidoreductase</keyword>
<feature type="region of interest" description="Disordered" evidence="4">
    <location>
        <begin position="290"/>
        <end position="309"/>
    </location>
</feature>
<dbReference type="Gene3D" id="3.40.50.720">
    <property type="entry name" value="NAD(P)-binding Rossmann-like Domain"/>
    <property type="match status" value="1"/>
</dbReference>
<dbReference type="PANTHER" id="PTHR43103:SF5">
    <property type="entry name" value="4-EPIMERASE, PUTATIVE (AFU_ORTHOLOGUE AFUA_7G00360)-RELATED"/>
    <property type="match status" value="1"/>
</dbReference>
<feature type="domain" description="NAD-dependent epimerase/dehydratase" evidence="5">
    <location>
        <begin position="9"/>
        <end position="234"/>
    </location>
</feature>